<keyword evidence="1" id="KW-0732">Signal</keyword>
<proteinExistence type="predicted"/>
<organism evidence="2 3">
    <name type="scientific">Vreelandella vilamensis</name>
    <dbReference type="NCBI Taxonomy" id="531309"/>
    <lineage>
        <taxon>Bacteria</taxon>
        <taxon>Pseudomonadati</taxon>
        <taxon>Pseudomonadota</taxon>
        <taxon>Gammaproteobacteria</taxon>
        <taxon>Oceanospirillales</taxon>
        <taxon>Halomonadaceae</taxon>
        <taxon>Vreelandella</taxon>
    </lineage>
</organism>
<name>A0ABU1H0V2_9GAMM</name>
<evidence type="ECO:0000256" key="1">
    <source>
        <dbReference type="SAM" id="SignalP"/>
    </source>
</evidence>
<dbReference type="Proteomes" id="UP001254564">
    <property type="component" value="Unassembled WGS sequence"/>
</dbReference>
<protein>
    <submittedName>
        <fullName evidence="2">Uncharacterized protein</fullName>
    </submittedName>
</protein>
<dbReference type="EMBL" id="JARWAN010000003">
    <property type="protein sequence ID" value="MDR5897934.1"/>
    <property type="molecule type" value="Genomic_DNA"/>
</dbReference>
<comment type="caution">
    <text evidence="2">The sequence shown here is derived from an EMBL/GenBank/DDBJ whole genome shotgun (WGS) entry which is preliminary data.</text>
</comment>
<gene>
    <name evidence="2" type="ORF">QC823_02880</name>
</gene>
<reference evidence="2 3" key="1">
    <citation type="submission" date="2023-04" db="EMBL/GenBank/DDBJ databases">
        <title>A long-awaited taxogenomic arrangement of the family Halomonadaceae.</title>
        <authorList>
            <person name="De La Haba R."/>
            <person name="Chuvochina M."/>
            <person name="Wittouck S."/>
            <person name="Arahal D.R."/>
            <person name="Sanchez-Porro C."/>
            <person name="Hugenholtz P."/>
            <person name="Ventosa A."/>
        </authorList>
    </citation>
    <scope>NUCLEOTIDE SEQUENCE [LARGE SCALE GENOMIC DNA]</scope>
    <source>
        <strain evidence="2 3">DSM 21020</strain>
    </source>
</reference>
<evidence type="ECO:0000313" key="2">
    <source>
        <dbReference type="EMBL" id="MDR5897934.1"/>
    </source>
</evidence>
<sequence length="112" mass="12295">MKAFKITAIVACLTAVVAVSAHAQSLPRFDVEAHCEDVAEFGGGSHQVYNSCIQMEQNSYNAIRDQWPSVSSRIRNHCQEVAEFGGGSYQILETCVQMEESAAGNRESFSFD</sequence>
<feature type="signal peptide" evidence="1">
    <location>
        <begin position="1"/>
        <end position="23"/>
    </location>
</feature>
<dbReference type="RefSeq" id="WP_309654852.1">
    <property type="nucleotide sequence ID" value="NZ_JARWAN010000003.1"/>
</dbReference>
<evidence type="ECO:0000313" key="3">
    <source>
        <dbReference type="Proteomes" id="UP001254564"/>
    </source>
</evidence>
<feature type="chain" id="PRO_5047021901" evidence="1">
    <location>
        <begin position="24"/>
        <end position="112"/>
    </location>
</feature>
<keyword evidence="3" id="KW-1185">Reference proteome</keyword>
<accession>A0ABU1H0V2</accession>